<dbReference type="GeneID" id="114243485"/>
<protein>
    <submittedName>
        <fullName evidence="3">Uncharacterized protein LOC114243485</fullName>
    </submittedName>
</protein>
<dbReference type="OrthoDB" id="567787at2759"/>
<sequence length="118" mass="13598">MSGDTLYERPQRRNVPEIRAHDYLYDSTFIVSGARDYARTAFKGAMASAQVIIQPVYRTMFSNIKKYPRMRLSVDTRPRQVLAVPSTTPDFQPQTPECAPSLPHKPRSRGTQSLYRYQ</sequence>
<evidence type="ECO:0000313" key="2">
    <source>
        <dbReference type="Proteomes" id="UP000504629"/>
    </source>
</evidence>
<feature type="region of interest" description="Disordered" evidence="1">
    <location>
        <begin position="84"/>
        <end position="118"/>
    </location>
</feature>
<feature type="compositionally biased region" description="Polar residues" evidence="1">
    <location>
        <begin position="85"/>
        <end position="95"/>
    </location>
</feature>
<dbReference type="KEGG" id="bman:114243485"/>
<dbReference type="Proteomes" id="UP000504629">
    <property type="component" value="Unplaced"/>
</dbReference>
<organism evidence="2 3">
    <name type="scientific">Bombyx mandarina</name>
    <name type="common">Wild silk moth</name>
    <name type="synonym">Wild silkworm</name>
    <dbReference type="NCBI Taxonomy" id="7092"/>
    <lineage>
        <taxon>Eukaryota</taxon>
        <taxon>Metazoa</taxon>
        <taxon>Ecdysozoa</taxon>
        <taxon>Arthropoda</taxon>
        <taxon>Hexapoda</taxon>
        <taxon>Insecta</taxon>
        <taxon>Pterygota</taxon>
        <taxon>Neoptera</taxon>
        <taxon>Endopterygota</taxon>
        <taxon>Lepidoptera</taxon>
        <taxon>Glossata</taxon>
        <taxon>Ditrysia</taxon>
        <taxon>Bombycoidea</taxon>
        <taxon>Bombycidae</taxon>
        <taxon>Bombycinae</taxon>
        <taxon>Bombyx</taxon>
    </lineage>
</organism>
<feature type="compositionally biased region" description="Polar residues" evidence="1">
    <location>
        <begin position="109"/>
        <end position="118"/>
    </location>
</feature>
<accession>A0A6J2JP42</accession>
<dbReference type="RefSeq" id="XP_028030792.1">
    <property type="nucleotide sequence ID" value="XM_028174991.1"/>
</dbReference>
<reference evidence="3" key="1">
    <citation type="submission" date="2025-08" db="UniProtKB">
        <authorList>
            <consortium name="RefSeq"/>
        </authorList>
    </citation>
    <scope>IDENTIFICATION</scope>
    <source>
        <tissue evidence="3">Silk gland</tissue>
    </source>
</reference>
<name>A0A6J2JP42_BOMMA</name>
<evidence type="ECO:0000313" key="3">
    <source>
        <dbReference type="RefSeq" id="XP_028030792.1"/>
    </source>
</evidence>
<proteinExistence type="predicted"/>
<gene>
    <name evidence="3" type="primary">LOC114243485</name>
</gene>
<evidence type="ECO:0000256" key="1">
    <source>
        <dbReference type="SAM" id="MobiDB-lite"/>
    </source>
</evidence>
<keyword evidence="2" id="KW-1185">Reference proteome</keyword>
<dbReference type="AlphaFoldDB" id="A0A6J2JP42"/>